<name>A0ACB9PAG3_BAUVA</name>
<evidence type="ECO:0000313" key="2">
    <source>
        <dbReference type="Proteomes" id="UP000828941"/>
    </source>
</evidence>
<dbReference type="EMBL" id="CM039430">
    <property type="protein sequence ID" value="KAI4343940.1"/>
    <property type="molecule type" value="Genomic_DNA"/>
</dbReference>
<dbReference type="Proteomes" id="UP000828941">
    <property type="component" value="Chromosome 5"/>
</dbReference>
<protein>
    <submittedName>
        <fullName evidence="1">Uncharacterized protein</fullName>
    </submittedName>
</protein>
<gene>
    <name evidence="1" type="ORF">L6164_011228</name>
</gene>
<evidence type="ECO:0000313" key="1">
    <source>
        <dbReference type="EMBL" id="KAI4343940.1"/>
    </source>
</evidence>
<proteinExistence type="predicted"/>
<sequence>MDIPEKDEPVAHAGKKNLKYNGSDLYDSFELQEMAHQLNKAIQASNASSSAYQDMKFPLSKAIQRSNASSPSYVFNLNSPLYLQRLNRIYQEGAKTPRKISHRQVPQKRAGKTARTVAGFTRRLWMKIKQGLLGKSKSGEGRNRR</sequence>
<comment type="caution">
    <text evidence="1">The sequence shown here is derived from an EMBL/GenBank/DDBJ whole genome shotgun (WGS) entry which is preliminary data.</text>
</comment>
<organism evidence="1 2">
    <name type="scientific">Bauhinia variegata</name>
    <name type="common">Purple orchid tree</name>
    <name type="synonym">Phanera variegata</name>
    <dbReference type="NCBI Taxonomy" id="167791"/>
    <lineage>
        <taxon>Eukaryota</taxon>
        <taxon>Viridiplantae</taxon>
        <taxon>Streptophyta</taxon>
        <taxon>Embryophyta</taxon>
        <taxon>Tracheophyta</taxon>
        <taxon>Spermatophyta</taxon>
        <taxon>Magnoliopsida</taxon>
        <taxon>eudicotyledons</taxon>
        <taxon>Gunneridae</taxon>
        <taxon>Pentapetalae</taxon>
        <taxon>rosids</taxon>
        <taxon>fabids</taxon>
        <taxon>Fabales</taxon>
        <taxon>Fabaceae</taxon>
        <taxon>Cercidoideae</taxon>
        <taxon>Cercideae</taxon>
        <taxon>Bauhiniinae</taxon>
        <taxon>Bauhinia</taxon>
    </lineage>
</organism>
<reference evidence="1 2" key="1">
    <citation type="journal article" date="2022" name="DNA Res.">
        <title>Chromosomal-level genome assembly of the orchid tree Bauhinia variegata (Leguminosae; Cercidoideae) supports the allotetraploid origin hypothesis of Bauhinia.</title>
        <authorList>
            <person name="Zhong Y."/>
            <person name="Chen Y."/>
            <person name="Zheng D."/>
            <person name="Pang J."/>
            <person name="Liu Y."/>
            <person name="Luo S."/>
            <person name="Meng S."/>
            <person name="Qian L."/>
            <person name="Wei D."/>
            <person name="Dai S."/>
            <person name="Zhou R."/>
        </authorList>
    </citation>
    <scope>NUCLEOTIDE SEQUENCE [LARGE SCALE GENOMIC DNA]</scope>
    <source>
        <strain evidence="1">BV-YZ2020</strain>
    </source>
</reference>
<keyword evidence="2" id="KW-1185">Reference proteome</keyword>
<accession>A0ACB9PAG3</accession>